<keyword evidence="1" id="KW-0378">Hydrolase</keyword>
<dbReference type="InterPro" id="IPR017145">
    <property type="entry name" value="Aminobenzoyl-glu_utiliz_pB"/>
</dbReference>
<dbReference type="AlphaFoldDB" id="A0A1G5GEQ8"/>
<dbReference type="GO" id="GO:0016805">
    <property type="term" value="F:dipeptidase activity"/>
    <property type="evidence" value="ECO:0007669"/>
    <property type="project" value="TreeGrafter"/>
</dbReference>
<dbReference type="Pfam" id="PF01546">
    <property type="entry name" value="Peptidase_M20"/>
    <property type="match status" value="1"/>
</dbReference>
<evidence type="ECO:0000313" key="2">
    <source>
        <dbReference type="EMBL" id="SCY49750.1"/>
    </source>
</evidence>
<dbReference type="SUPFAM" id="SSF53187">
    <property type="entry name" value="Zn-dependent exopeptidases"/>
    <property type="match status" value="1"/>
</dbReference>
<dbReference type="Gene3D" id="3.40.630.10">
    <property type="entry name" value="Zn peptidases"/>
    <property type="match status" value="1"/>
</dbReference>
<name>A0A1G5GEQ8_9HYPH</name>
<proteinExistence type="predicted"/>
<accession>A0A1G5GEQ8</accession>
<reference evidence="3" key="1">
    <citation type="submission" date="2016-10" db="EMBL/GenBank/DDBJ databases">
        <authorList>
            <person name="Varghese N."/>
            <person name="Submissions S."/>
        </authorList>
    </citation>
    <scope>NUCLEOTIDE SEQUENCE [LARGE SCALE GENOMIC DNA]</scope>
    <source>
        <strain evidence="3">CGMCC 1.7666</strain>
    </source>
</reference>
<dbReference type="Gene3D" id="3.30.70.360">
    <property type="match status" value="1"/>
</dbReference>
<dbReference type="PANTHER" id="PTHR30575:SF0">
    <property type="entry name" value="XAA-ARG DIPEPTIDASE"/>
    <property type="match status" value="1"/>
</dbReference>
<dbReference type="GO" id="GO:0071713">
    <property type="term" value="F:para-aminobenzoyl-glutamate hydrolase activity"/>
    <property type="evidence" value="ECO:0007669"/>
    <property type="project" value="TreeGrafter"/>
</dbReference>
<evidence type="ECO:0000256" key="1">
    <source>
        <dbReference type="ARBA" id="ARBA00022801"/>
    </source>
</evidence>
<keyword evidence="3" id="KW-1185">Reference proteome</keyword>
<organism evidence="2 3">
    <name type="scientific">Microvirga guangxiensis</name>
    <dbReference type="NCBI Taxonomy" id="549386"/>
    <lineage>
        <taxon>Bacteria</taxon>
        <taxon>Pseudomonadati</taxon>
        <taxon>Pseudomonadota</taxon>
        <taxon>Alphaproteobacteria</taxon>
        <taxon>Hyphomicrobiales</taxon>
        <taxon>Methylobacteriaceae</taxon>
        <taxon>Microvirga</taxon>
    </lineage>
</organism>
<sequence length="502" mass="53743">MVLEKSARRPTHNRNSLVVLKDICMQNDPLSLDEIARRVDAKAADYTALSDRIWAMPELAFEEHKSVAEQIAMLEREGFRITRNAGGMATAFVAEYGSGGPIVGILGEFDALPDLAQVSGITEHKPTQKGTPGHGCGHNLLGSGSALAAVALKDALEAEGIAGIVRYYGCPAEESGSGKTFMAREGLFDDLDAAFCWHPSVVNEVQSMSSLACIQAFFRFTGRPSHAAASPELGRSALDAVELMNVGVNYMREHMPSDARVHYAITNSGGDAPNVVQGFAESLYLVRSPHLPDAERLFERVKKIAEGAALMTETSVKVQVTDATSNVVLNRALQEAMFENMKRLGGPGFDAQDHAFAEKIQKAAISPEDIVASVKPYDPSLKTQVLHDGVLALPAREDVMMGSTDVGDVSWIVPTVQCHAACFAIGTPFHTWQLVTQGNLPAAHKGMVLAAKAMAATAADCLRNPDLIARAKAELKERTGGRAYACPIPPEVTPDDLRAKAA</sequence>
<dbReference type="NCBIfam" id="TIGR01891">
    <property type="entry name" value="amidohydrolases"/>
    <property type="match status" value="1"/>
</dbReference>
<dbReference type="SUPFAM" id="SSF55031">
    <property type="entry name" value="Bacterial exopeptidase dimerisation domain"/>
    <property type="match status" value="1"/>
</dbReference>
<dbReference type="STRING" id="549386.SAMN02927923_01475"/>
<dbReference type="PIRSF" id="PIRSF037227">
    <property type="entry name" value="Aminobenzoyl-glu_utiliz_pB"/>
    <property type="match status" value="1"/>
</dbReference>
<evidence type="ECO:0000313" key="3">
    <source>
        <dbReference type="Proteomes" id="UP000199569"/>
    </source>
</evidence>
<dbReference type="InterPro" id="IPR002933">
    <property type="entry name" value="Peptidase_M20"/>
</dbReference>
<protein>
    <submittedName>
        <fullName evidence="2">Aminobenzoyl-glutamate utilization protein B</fullName>
    </submittedName>
</protein>
<dbReference type="GO" id="GO:0046657">
    <property type="term" value="P:folic acid catabolic process"/>
    <property type="evidence" value="ECO:0007669"/>
    <property type="project" value="TreeGrafter"/>
</dbReference>
<dbReference type="PANTHER" id="PTHR30575">
    <property type="entry name" value="PEPTIDASE M20"/>
    <property type="match status" value="1"/>
</dbReference>
<gene>
    <name evidence="2" type="ORF">SAMN02927923_01475</name>
</gene>
<dbReference type="InterPro" id="IPR017439">
    <property type="entry name" value="Amidohydrolase"/>
</dbReference>
<dbReference type="EMBL" id="FMVJ01000004">
    <property type="protein sequence ID" value="SCY49750.1"/>
    <property type="molecule type" value="Genomic_DNA"/>
</dbReference>
<dbReference type="InterPro" id="IPR036264">
    <property type="entry name" value="Bact_exopeptidase_dim_dom"/>
</dbReference>
<dbReference type="FunFam" id="3.30.70.360:FF:000004">
    <property type="entry name" value="Peptidase M20 domain-containing protein 2"/>
    <property type="match status" value="1"/>
</dbReference>
<dbReference type="InterPro" id="IPR052030">
    <property type="entry name" value="Peptidase_M20/M20A_hydrolases"/>
</dbReference>
<dbReference type="GO" id="GO:0005737">
    <property type="term" value="C:cytoplasm"/>
    <property type="evidence" value="ECO:0007669"/>
    <property type="project" value="TreeGrafter"/>
</dbReference>
<dbReference type="Proteomes" id="UP000199569">
    <property type="component" value="Unassembled WGS sequence"/>
</dbReference>
<dbReference type="CDD" id="cd05673">
    <property type="entry name" value="M20_Acy1L2_AbgB"/>
    <property type="match status" value="1"/>
</dbReference>